<protein>
    <submittedName>
        <fullName evidence="1">Uncharacterized protein</fullName>
    </submittedName>
</protein>
<reference evidence="1" key="1">
    <citation type="submission" date="2014-09" db="EMBL/GenBank/DDBJ databases">
        <authorList>
            <person name="Magalhaes I.L.F."/>
            <person name="Oliveira U."/>
            <person name="Santos F.R."/>
            <person name="Vidigal T.H.D.A."/>
            <person name="Brescovit A.D."/>
            <person name="Santos A.J."/>
        </authorList>
    </citation>
    <scope>NUCLEOTIDE SEQUENCE</scope>
    <source>
        <tissue evidence="1">Shoot tissue taken approximately 20 cm above the soil surface</tissue>
    </source>
</reference>
<evidence type="ECO:0000313" key="1">
    <source>
        <dbReference type="EMBL" id="JAD54853.1"/>
    </source>
</evidence>
<name>A0A0A9AY87_ARUDO</name>
<sequence>MIFLYMCDSLTNLSSATPSSR</sequence>
<accession>A0A0A9AY87</accession>
<reference evidence="1" key="2">
    <citation type="journal article" date="2015" name="Data Brief">
        <title>Shoot transcriptome of the giant reed, Arundo donax.</title>
        <authorList>
            <person name="Barrero R.A."/>
            <person name="Guerrero F.D."/>
            <person name="Moolhuijzen P."/>
            <person name="Goolsby J.A."/>
            <person name="Tidwell J."/>
            <person name="Bellgard S.E."/>
            <person name="Bellgard M.I."/>
        </authorList>
    </citation>
    <scope>NUCLEOTIDE SEQUENCE</scope>
    <source>
        <tissue evidence="1">Shoot tissue taken approximately 20 cm above the soil surface</tissue>
    </source>
</reference>
<dbReference type="EMBL" id="GBRH01243042">
    <property type="protein sequence ID" value="JAD54853.1"/>
    <property type="molecule type" value="Transcribed_RNA"/>
</dbReference>
<proteinExistence type="predicted"/>
<dbReference type="AlphaFoldDB" id="A0A0A9AY87"/>
<organism evidence="1">
    <name type="scientific">Arundo donax</name>
    <name type="common">Giant reed</name>
    <name type="synonym">Donax arundinaceus</name>
    <dbReference type="NCBI Taxonomy" id="35708"/>
    <lineage>
        <taxon>Eukaryota</taxon>
        <taxon>Viridiplantae</taxon>
        <taxon>Streptophyta</taxon>
        <taxon>Embryophyta</taxon>
        <taxon>Tracheophyta</taxon>
        <taxon>Spermatophyta</taxon>
        <taxon>Magnoliopsida</taxon>
        <taxon>Liliopsida</taxon>
        <taxon>Poales</taxon>
        <taxon>Poaceae</taxon>
        <taxon>PACMAD clade</taxon>
        <taxon>Arundinoideae</taxon>
        <taxon>Arundineae</taxon>
        <taxon>Arundo</taxon>
    </lineage>
</organism>